<accession>A0A1I5PG37</accession>
<dbReference type="AlphaFoldDB" id="A0A1I5PG37"/>
<evidence type="ECO:0000313" key="2">
    <source>
        <dbReference type="EMBL" id="SFP32995.1"/>
    </source>
</evidence>
<dbReference type="InterPro" id="IPR029058">
    <property type="entry name" value="AB_hydrolase_fold"/>
</dbReference>
<gene>
    <name evidence="2" type="ORF">SAMN05216601_10959</name>
</gene>
<feature type="region of interest" description="Disordered" evidence="1">
    <location>
        <begin position="93"/>
        <end position="125"/>
    </location>
</feature>
<organism evidence="2 3">
    <name type="scientific">Ectopseudomonas composti</name>
    <dbReference type="NCBI Taxonomy" id="658457"/>
    <lineage>
        <taxon>Bacteria</taxon>
        <taxon>Pseudomonadati</taxon>
        <taxon>Pseudomonadota</taxon>
        <taxon>Gammaproteobacteria</taxon>
        <taxon>Pseudomonadales</taxon>
        <taxon>Pseudomonadaceae</taxon>
        <taxon>Ectopseudomonas</taxon>
    </lineage>
</organism>
<protein>
    <submittedName>
        <fullName evidence="2">Uncharacterized protein</fullName>
    </submittedName>
</protein>
<evidence type="ECO:0000256" key="1">
    <source>
        <dbReference type="SAM" id="MobiDB-lite"/>
    </source>
</evidence>
<name>A0A1I5PG37_9GAMM</name>
<proteinExistence type="predicted"/>
<dbReference type="Gene3D" id="3.40.50.1820">
    <property type="entry name" value="alpha/beta hydrolase"/>
    <property type="match status" value="1"/>
</dbReference>
<dbReference type="Proteomes" id="UP000182400">
    <property type="component" value="Unassembled WGS sequence"/>
</dbReference>
<sequence length="125" mass="13610">MRSAAEVQEVAIVIALAPVTDLFKLREFEGAKTPQPLYSLKPFYPVIATKHLFLQINNNDDRVGTDQALSLVKGVVEAGGDNPVDITAIITPRKGHSTSEHEAAANWALSSREFNGDESQIEPPK</sequence>
<reference evidence="2 3" key="1">
    <citation type="submission" date="2016-10" db="EMBL/GenBank/DDBJ databases">
        <authorList>
            <person name="de Groot N.N."/>
        </authorList>
    </citation>
    <scope>NUCLEOTIDE SEQUENCE [LARGE SCALE GENOMIC DNA]</scope>
    <source>
        <strain evidence="2 3">CCUG 59231</strain>
    </source>
</reference>
<dbReference type="EMBL" id="FOWP01000009">
    <property type="protein sequence ID" value="SFP32995.1"/>
    <property type="molecule type" value="Genomic_DNA"/>
</dbReference>
<evidence type="ECO:0000313" key="3">
    <source>
        <dbReference type="Proteomes" id="UP000182400"/>
    </source>
</evidence>